<accession>A0ACC1L5Q3</accession>
<gene>
    <name evidence="1" type="ORF">H4R21_002965</name>
</gene>
<protein>
    <submittedName>
        <fullName evidence="1">Uncharacterized protein</fullName>
    </submittedName>
</protein>
<evidence type="ECO:0000313" key="1">
    <source>
        <dbReference type="EMBL" id="KAJ2800986.1"/>
    </source>
</evidence>
<dbReference type="EMBL" id="JANBUN010000852">
    <property type="protein sequence ID" value="KAJ2800986.1"/>
    <property type="molecule type" value="Genomic_DNA"/>
</dbReference>
<keyword evidence="2" id="KW-1185">Reference proteome</keyword>
<sequence length="355" mass="37341">MSSETYKVAAVERYTGNAEDYVLAELPRPQLTTATQVEIEVHAASLNPIDYKRAKGMLSALQPDTFPLKVGYDVAGVVTKAGDGVTRFKPGDRVYGRVGERDGGTIAEWMVAEESALGHIPGSVSFATAAAVPLAGLTALQALDAAGLQRGQSLFVSAGMGGVGMFAVALAKHHFGAAVIATTVSAAKREAAEEMGATKVIDYKTEDYTLVLKDLVDVGFDTTGDSNIYKAIKQGGQAVSVAMMPDGATLDGFRNPDAPLSLFASAKLAAIKCVADGVQWFTTRRLRAKGIGYRYLLMKPDGKALEAVFNPLLESGTLVPAISSEHPFTEAGVRAAFKESIAGHATGKIVVKVRD</sequence>
<organism evidence="1 2">
    <name type="scientific">Coemansia helicoidea</name>
    <dbReference type="NCBI Taxonomy" id="1286919"/>
    <lineage>
        <taxon>Eukaryota</taxon>
        <taxon>Fungi</taxon>
        <taxon>Fungi incertae sedis</taxon>
        <taxon>Zoopagomycota</taxon>
        <taxon>Kickxellomycotina</taxon>
        <taxon>Kickxellomycetes</taxon>
        <taxon>Kickxellales</taxon>
        <taxon>Kickxellaceae</taxon>
        <taxon>Coemansia</taxon>
    </lineage>
</organism>
<proteinExistence type="predicted"/>
<reference evidence="1" key="1">
    <citation type="submission" date="2022-07" db="EMBL/GenBank/DDBJ databases">
        <title>Phylogenomic reconstructions and comparative analyses of Kickxellomycotina fungi.</title>
        <authorList>
            <person name="Reynolds N.K."/>
            <person name="Stajich J.E."/>
            <person name="Barry K."/>
            <person name="Grigoriev I.V."/>
            <person name="Crous P."/>
            <person name="Smith M.E."/>
        </authorList>
    </citation>
    <scope>NUCLEOTIDE SEQUENCE</scope>
    <source>
        <strain evidence="1">BCRC 34780</strain>
    </source>
</reference>
<name>A0ACC1L5Q3_9FUNG</name>
<comment type="caution">
    <text evidence="1">The sequence shown here is derived from an EMBL/GenBank/DDBJ whole genome shotgun (WGS) entry which is preliminary data.</text>
</comment>
<evidence type="ECO:0000313" key="2">
    <source>
        <dbReference type="Proteomes" id="UP001140087"/>
    </source>
</evidence>
<dbReference type="Proteomes" id="UP001140087">
    <property type="component" value="Unassembled WGS sequence"/>
</dbReference>